<accession>A0AAD7IBH7</accession>
<dbReference type="AlphaFoldDB" id="A0AAD7IBH7"/>
<proteinExistence type="predicted"/>
<gene>
    <name evidence="1" type="ORF">B0H16DRAFT_1325536</name>
</gene>
<name>A0AAD7IBH7_9AGAR</name>
<evidence type="ECO:0000313" key="2">
    <source>
        <dbReference type="Proteomes" id="UP001215598"/>
    </source>
</evidence>
<dbReference type="EMBL" id="JARKIB010000113">
    <property type="protein sequence ID" value="KAJ7738165.1"/>
    <property type="molecule type" value="Genomic_DNA"/>
</dbReference>
<evidence type="ECO:0000313" key="1">
    <source>
        <dbReference type="EMBL" id="KAJ7738165.1"/>
    </source>
</evidence>
<sequence length="214" mass="24301">VSRVFTAGIRTNGRVESENRVTKGITGPGKSLFQVFTALNQRTKDHHPTQLETLFKPVLDLLRLYAGPFALQTCHKQMDLSLYYSAHALQLPLGVRNWQPRNEFTNDRAYIGTRFLLRLVREQGLVPSHLLKIVHTQSQATHILVLFPDGRYMCDCCMQDNLGVVCRHYFTAWVKIPGLPFNISLIRPRCATLCPGDILLQLISWVQMVSGTEP</sequence>
<reference evidence="1" key="1">
    <citation type="submission" date="2023-03" db="EMBL/GenBank/DDBJ databases">
        <title>Massive genome expansion in bonnet fungi (Mycena s.s.) driven by repeated elements and novel gene families across ecological guilds.</title>
        <authorList>
            <consortium name="Lawrence Berkeley National Laboratory"/>
            <person name="Harder C.B."/>
            <person name="Miyauchi S."/>
            <person name="Viragh M."/>
            <person name="Kuo A."/>
            <person name="Thoen E."/>
            <person name="Andreopoulos B."/>
            <person name="Lu D."/>
            <person name="Skrede I."/>
            <person name="Drula E."/>
            <person name="Henrissat B."/>
            <person name="Morin E."/>
            <person name="Kohler A."/>
            <person name="Barry K."/>
            <person name="LaButti K."/>
            <person name="Morin E."/>
            <person name="Salamov A."/>
            <person name="Lipzen A."/>
            <person name="Mereny Z."/>
            <person name="Hegedus B."/>
            <person name="Baldrian P."/>
            <person name="Stursova M."/>
            <person name="Weitz H."/>
            <person name="Taylor A."/>
            <person name="Grigoriev I.V."/>
            <person name="Nagy L.G."/>
            <person name="Martin F."/>
            <person name="Kauserud H."/>
        </authorList>
    </citation>
    <scope>NUCLEOTIDE SEQUENCE</scope>
    <source>
        <strain evidence="1">CBHHK182m</strain>
    </source>
</reference>
<organism evidence="1 2">
    <name type="scientific">Mycena metata</name>
    <dbReference type="NCBI Taxonomy" id="1033252"/>
    <lineage>
        <taxon>Eukaryota</taxon>
        <taxon>Fungi</taxon>
        <taxon>Dikarya</taxon>
        <taxon>Basidiomycota</taxon>
        <taxon>Agaricomycotina</taxon>
        <taxon>Agaricomycetes</taxon>
        <taxon>Agaricomycetidae</taxon>
        <taxon>Agaricales</taxon>
        <taxon>Marasmiineae</taxon>
        <taxon>Mycenaceae</taxon>
        <taxon>Mycena</taxon>
    </lineage>
</organism>
<keyword evidence="2" id="KW-1185">Reference proteome</keyword>
<evidence type="ECO:0008006" key="3">
    <source>
        <dbReference type="Google" id="ProtNLM"/>
    </source>
</evidence>
<protein>
    <recommendedName>
        <fullName evidence="3">SWIM-type domain-containing protein</fullName>
    </recommendedName>
</protein>
<comment type="caution">
    <text evidence="1">The sequence shown here is derived from an EMBL/GenBank/DDBJ whole genome shotgun (WGS) entry which is preliminary data.</text>
</comment>
<feature type="non-terminal residue" evidence="1">
    <location>
        <position position="1"/>
    </location>
</feature>
<dbReference type="Proteomes" id="UP001215598">
    <property type="component" value="Unassembled WGS sequence"/>
</dbReference>